<accession>A0ABT7HPG1</accession>
<reference evidence="1" key="2">
    <citation type="journal article" date="2023" name="Microorganisms">
        <title>Isolation and Genomic Characteristics of Cat-Borne Campylobacter felis sp. nov. and Sheep-Borne Campylobacter ovis sp. nov.</title>
        <authorList>
            <person name="Wang H."/>
            <person name="Li Y."/>
            <person name="Gu Y."/>
            <person name="Zhou G."/>
            <person name="Chen X."/>
            <person name="Zhang X."/>
            <person name="Shao Z."/>
            <person name="Zhang J."/>
            <person name="Zhang M."/>
        </authorList>
    </citation>
    <scope>NUCLEOTIDE SEQUENCE</scope>
    <source>
        <strain evidence="1">PS10</strain>
    </source>
</reference>
<gene>
    <name evidence="1" type="ORF">NYG85_05405</name>
</gene>
<sequence>MKKSVIAIRTNRWGTDEERIYTHLLKVFNKDEIFAVIDELKGVVKTPKYIQKISLNGEFLAQNNLLDYKHPRSVAWLCGDYFYYALSKNVNADFYYLIEPDVFINFDDLKGFFDTLNQRDDDALLANIHETRTNSEWYEPMRLLSPKPYGCLFSFTGLSHKAIEICLDERQKISEIYISKQAFSPEKNPLGLIFVNDETLVTTTLYKFGLKVGNLKEIFRGAFDYYGFRQWVCMPLTSELPKEQVMHPVRNLDRLANRLMDSFKKMLNSDEALKNSIIDEQSATHFASIFAAKATSEIRDRVIKFAQIRTTLSGLKSLIMPLLNESGINYTLWFYEQEILVLDIKHNNSVLTIDFELKNGLFRGIAFVREGEGRAWLDSFKSKL</sequence>
<evidence type="ECO:0000313" key="2">
    <source>
        <dbReference type="Proteomes" id="UP001173801"/>
    </source>
</evidence>
<proteinExistence type="predicted"/>
<comment type="caution">
    <text evidence="1">The sequence shown here is derived from an EMBL/GenBank/DDBJ whole genome shotgun (WGS) entry which is preliminary data.</text>
</comment>
<dbReference type="Proteomes" id="UP001173801">
    <property type="component" value="Unassembled WGS sequence"/>
</dbReference>
<keyword evidence="2" id="KW-1185">Reference proteome</keyword>
<protein>
    <submittedName>
        <fullName evidence="1">Uncharacterized protein</fullName>
    </submittedName>
</protein>
<dbReference type="EMBL" id="JANURM010000004">
    <property type="protein sequence ID" value="MDL0088807.1"/>
    <property type="molecule type" value="Genomic_DNA"/>
</dbReference>
<evidence type="ECO:0000313" key="1">
    <source>
        <dbReference type="EMBL" id="MDL0088807.1"/>
    </source>
</evidence>
<dbReference type="RefSeq" id="WP_284937465.1">
    <property type="nucleotide sequence ID" value="NZ_JANURM010000004.1"/>
</dbReference>
<reference evidence="1" key="1">
    <citation type="submission" date="2022-08" db="EMBL/GenBank/DDBJ databases">
        <authorList>
            <person name="Wang H."/>
        </authorList>
    </citation>
    <scope>NUCLEOTIDE SEQUENCE</scope>
    <source>
        <strain evidence="1">PS10</strain>
    </source>
</reference>
<name>A0ABT7HPG1_9BACT</name>
<organism evidence="1 2">
    <name type="scientific">Campylobacter gastrosuis</name>
    <dbReference type="NCBI Taxonomy" id="2974576"/>
    <lineage>
        <taxon>Bacteria</taxon>
        <taxon>Pseudomonadati</taxon>
        <taxon>Campylobacterota</taxon>
        <taxon>Epsilonproteobacteria</taxon>
        <taxon>Campylobacterales</taxon>
        <taxon>Campylobacteraceae</taxon>
        <taxon>Campylobacter</taxon>
    </lineage>
</organism>